<dbReference type="PANTHER" id="PTHR37834">
    <property type="entry name" value="GDSL-LIKE LIPASE/ACYLHYDROLASE DOMAIN PROTEIN (AFU_ORTHOLOGUE AFUA_2G00620)"/>
    <property type="match status" value="1"/>
</dbReference>
<dbReference type="GeneID" id="57366865"/>
<evidence type="ECO:0000259" key="1">
    <source>
        <dbReference type="Pfam" id="PF13472"/>
    </source>
</evidence>
<organism evidence="2 3">
    <name type="scientific">Pediococcus acidilactici</name>
    <dbReference type="NCBI Taxonomy" id="1254"/>
    <lineage>
        <taxon>Bacteria</taxon>
        <taxon>Bacillati</taxon>
        <taxon>Bacillota</taxon>
        <taxon>Bacilli</taxon>
        <taxon>Lactobacillales</taxon>
        <taxon>Lactobacillaceae</taxon>
        <taxon>Pediococcus</taxon>
        <taxon>Pediococcus acidilactici group</taxon>
    </lineage>
</organism>
<dbReference type="InterPro" id="IPR013830">
    <property type="entry name" value="SGNH_hydro"/>
</dbReference>
<gene>
    <name evidence="2" type="ORF">R0G89_04420</name>
</gene>
<evidence type="ECO:0000313" key="3">
    <source>
        <dbReference type="Proteomes" id="UP001280897"/>
    </source>
</evidence>
<dbReference type="InterPro" id="IPR036514">
    <property type="entry name" value="SGNH_hydro_sf"/>
</dbReference>
<dbReference type="Pfam" id="PF13472">
    <property type="entry name" value="Lipase_GDSL_2"/>
    <property type="match status" value="1"/>
</dbReference>
<reference evidence="2" key="1">
    <citation type="journal article" date="2023" name="PeerJ">
        <title>Selection and evaluation of lactic acid bacteria from chicken feces in Thailand as potential probiotics.</title>
        <authorList>
            <person name="Khurajog B."/>
            <person name="Disastra Y."/>
            <person name="Lawwyne L.D."/>
            <person name="Sirichokchatchawan W."/>
            <person name="Niyomtham W."/>
            <person name="Yindee J."/>
            <person name="Hampson D.J."/>
            <person name="Prapasarakul N."/>
        </authorList>
    </citation>
    <scope>NUCLEOTIDE SEQUENCE</scope>
    <source>
        <strain evidence="2">BF9</strain>
    </source>
</reference>
<reference evidence="2" key="2">
    <citation type="submission" date="2023-10" db="EMBL/GenBank/DDBJ databases">
        <authorList>
            <person name="Khurajog B."/>
        </authorList>
    </citation>
    <scope>NUCLEOTIDE SEQUENCE</scope>
    <source>
        <strain evidence="2">BF9</strain>
    </source>
</reference>
<comment type="caution">
    <text evidence="2">The sequence shown here is derived from an EMBL/GenBank/DDBJ whole genome shotgun (WGS) entry which is preliminary data.</text>
</comment>
<dbReference type="AlphaFoldDB" id="A0AAW8YEK5"/>
<dbReference type="Gene3D" id="3.40.50.1110">
    <property type="entry name" value="SGNH hydrolase"/>
    <property type="match status" value="1"/>
</dbReference>
<evidence type="ECO:0000313" key="2">
    <source>
        <dbReference type="EMBL" id="MDV2620975.1"/>
    </source>
</evidence>
<accession>A0AAW8YEK5</accession>
<proteinExistence type="predicted"/>
<protein>
    <submittedName>
        <fullName evidence="2">GDSL-type esterase/lipase family protein</fullName>
    </submittedName>
</protein>
<feature type="domain" description="SGNH hydrolase-type esterase" evidence="1">
    <location>
        <begin position="143"/>
        <end position="305"/>
    </location>
</feature>
<dbReference type="RefSeq" id="WP_008841470.1">
    <property type="nucleotide sequence ID" value="NZ_CP021484.1"/>
</dbReference>
<dbReference type="EMBL" id="JAWJAV010000002">
    <property type="protein sequence ID" value="MDV2620975.1"/>
    <property type="molecule type" value="Genomic_DNA"/>
</dbReference>
<dbReference type="Proteomes" id="UP001280897">
    <property type="component" value="Unassembled WGS sequence"/>
</dbReference>
<sequence>MERLIPTSANGTIPNLYFIGRWVPKKLANRSVMYTTNLGAQVTFEVQNAASVSLEWILPDLAIPQTVTIFVDDQPRLIELNEPRFEIQLSSKSRHVVHLYFTGNTDQDEVWTSSAGLALADVHPSVGGQMHAVKPAGPLVAWIGDSITAGCWVREKVPSRGYGADLNYAALVSRKLNWEDYRVAYSAAGIIRYGTGGVPAAPRFINYVDYETPAPDFQPKFVFVNLGTNDWQFDTPVFEMYFTAFMKEVQFKFNEAQIFVMIPLNQSHAKTIKAIAQTFNFTVIPTATWKYSTTDEVHPDVAGSQVLSRQLLDWLQIHGWV</sequence>
<dbReference type="InterPro" id="IPR052762">
    <property type="entry name" value="PCW_deacetylase/CE"/>
</dbReference>
<name>A0AAW8YEK5_PEDAC</name>
<dbReference type="PANTHER" id="PTHR37834:SF2">
    <property type="entry name" value="ESTERASE, SGNH HYDROLASE-TYPE"/>
    <property type="match status" value="1"/>
</dbReference>
<dbReference type="SUPFAM" id="SSF52266">
    <property type="entry name" value="SGNH hydrolase"/>
    <property type="match status" value="1"/>
</dbReference>